<feature type="signal peptide" evidence="2">
    <location>
        <begin position="1"/>
        <end position="25"/>
    </location>
</feature>
<organism evidence="3 4">
    <name type="scientific">Mycena maculata</name>
    <dbReference type="NCBI Taxonomy" id="230809"/>
    <lineage>
        <taxon>Eukaryota</taxon>
        <taxon>Fungi</taxon>
        <taxon>Dikarya</taxon>
        <taxon>Basidiomycota</taxon>
        <taxon>Agaricomycotina</taxon>
        <taxon>Agaricomycetes</taxon>
        <taxon>Agaricomycetidae</taxon>
        <taxon>Agaricales</taxon>
        <taxon>Marasmiineae</taxon>
        <taxon>Mycenaceae</taxon>
        <taxon>Mycena</taxon>
    </lineage>
</organism>
<comment type="caution">
    <text evidence="3">The sequence shown here is derived from an EMBL/GenBank/DDBJ whole genome shotgun (WGS) entry which is preliminary data.</text>
</comment>
<evidence type="ECO:0000256" key="1">
    <source>
        <dbReference type="SAM" id="MobiDB-lite"/>
    </source>
</evidence>
<dbReference type="AlphaFoldDB" id="A0AAD7MLY0"/>
<reference evidence="3" key="1">
    <citation type="submission" date="2023-03" db="EMBL/GenBank/DDBJ databases">
        <title>Massive genome expansion in bonnet fungi (Mycena s.s.) driven by repeated elements and novel gene families across ecological guilds.</title>
        <authorList>
            <consortium name="Lawrence Berkeley National Laboratory"/>
            <person name="Harder C.B."/>
            <person name="Miyauchi S."/>
            <person name="Viragh M."/>
            <person name="Kuo A."/>
            <person name="Thoen E."/>
            <person name="Andreopoulos B."/>
            <person name="Lu D."/>
            <person name="Skrede I."/>
            <person name="Drula E."/>
            <person name="Henrissat B."/>
            <person name="Morin E."/>
            <person name="Kohler A."/>
            <person name="Barry K."/>
            <person name="LaButti K."/>
            <person name="Morin E."/>
            <person name="Salamov A."/>
            <person name="Lipzen A."/>
            <person name="Mereny Z."/>
            <person name="Hegedus B."/>
            <person name="Baldrian P."/>
            <person name="Stursova M."/>
            <person name="Weitz H."/>
            <person name="Taylor A."/>
            <person name="Grigoriev I.V."/>
            <person name="Nagy L.G."/>
            <person name="Martin F."/>
            <person name="Kauserud H."/>
        </authorList>
    </citation>
    <scope>NUCLEOTIDE SEQUENCE</scope>
    <source>
        <strain evidence="3">CBHHK188m</strain>
    </source>
</reference>
<keyword evidence="2" id="KW-0732">Signal</keyword>
<dbReference type="Proteomes" id="UP001215280">
    <property type="component" value="Unassembled WGS sequence"/>
</dbReference>
<sequence length="81" mass="8905">MRLSAATVAALVAVLSFSSSAPGDGQGNLLVKKSCIKGRCLEARFVPEDRILKREPLPFDIRGDDRKDHDHGKDHGKRPRP</sequence>
<feature type="region of interest" description="Disordered" evidence="1">
    <location>
        <begin position="56"/>
        <end position="81"/>
    </location>
</feature>
<protein>
    <submittedName>
        <fullName evidence="3">Uncharacterized protein</fullName>
    </submittedName>
</protein>
<feature type="compositionally biased region" description="Basic and acidic residues" evidence="1">
    <location>
        <begin position="56"/>
        <end position="73"/>
    </location>
</feature>
<name>A0AAD7MLY0_9AGAR</name>
<evidence type="ECO:0000256" key="2">
    <source>
        <dbReference type="SAM" id="SignalP"/>
    </source>
</evidence>
<proteinExistence type="predicted"/>
<evidence type="ECO:0000313" key="3">
    <source>
        <dbReference type="EMBL" id="KAJ7723295.1"/>
    </source>
</evidence>
<accession>A0AAD7MLY0</accession>
<dbReference type="EMBL" id="JARJLG010000249">
    <property type="protein sequence ID" value="KAJ7723295.1"/>
    <property type="molecule type" value="Genomic_DNA"/>
</dbReference>
<keyword evidence="4" id="KW-1185">Reference proteome</keyword>
<evidence type="ECO:0000313" key="4">
    <source>
        <dbReference type="Proteomes" id="UP001215280"/>
    </source>
</evidence>
<gene>
    <name evidence="3" type="ORF">DFH07DRAFT_971642</name>
</gene>
<feature type="chain" id="PRO_5042085399" evidence="2">
    <location>
        <begin position="26"/>
        <end position="81"/>
    </location>
</feature>